<organism evidence="6 7">
    <name type="scientific">Candidatus Acidiferrum panamense</name>
    <dbReference type="NCBI Taxonomy" id="2741543"/>
    <lineage>
        <taxon>Bacteria</taxon>
        <taxon>Pseudomonadati</taxon>
        <taxon>Acidobacteriota</taxon>
        <taxon>Terriglobia</taxon>
        <taxon>Candidatus Acidiferrales</taxon>
        <taxon>Candidatus Acidiferrum</taxon>
    </lineage>
</organism>
<feature type="domain" description="Solute-binding protein family 5" evidence="5">
    <location>
        <begin position="70"/>
        <end position="251"/>
    </location>
</feature>
<evidence type="ECO:0000313" key="6">
    <source>
        <dbReference type="EMBL" id="MBA0089094.1"/>
    </source>
</evidence>
<dbReference type="PANTHER" id="PTHR30290">
    <property type="entry name" value="PERIPLASMIC BINDING COMPONENT OF ABC TRANSPORTER"/>
    <property type="match status" value="1"/>
</dbReference>
<proteinExistence type="inferred from homology"/>
<evidence type="ECO:0000313" key="7">
    <source>
        <dbReference type="Proteomes" id="UP000567293"/>
    </source>
</evidence>
<feature type="signal peptide" evidence="4">
    <location>
        <begin position="1"/>
        <end position="22"/>
    </location>
</feature>
<evidence type="ECO:0000256" key="4">
    <source>
        <dbReference type="SAM" id="SignalP"/>
    </source>
</evidence>
<reference evidence="6" key="1">
    <citation type="submission" date="2020-06" db="EMBL/GenBank/DDBJ databases">
        <title>Legume-microbial interactions unlock mineral nutrients during tropical forest succession.</title>
        <authorList>
            <person name="Epihov D.Z."/>
        </authorList>
    </citation>
    <scope>NUCLEOTIDE SEQUENCE [LARGE SCALE GENOMIC DNA]</scope>
    <source>
        <strain evidence="6">Pan2503</strain>
    </source>
</reference>
<dbReference type="InterPro" id="IPR039424">
    <property type="entry name" value="SBP_5"/>
</dbReference>
<comment type="similarity">
    <text evidence="1">Belongs to the bacterial solute-binding protein 5 family.</text>
</comment>
<dbReference type="Gene3D" id="3.40.190.10">
    <property type="entry name" value="Periplasmic binding protein-like II"/>
    <property type="match status" value="1"/>
</dbReference>
<feature type="non-terminal residue" evidence="6">
    <location>
        <position position="259"/>
    </location>
</feature>
<dbReference type="GO" id="GO:0015833">
    <property type="term" value="P:peptide transport"/>
    <property type="evidence" value="ECO:0007669"/>
    <property type="project" value="TreeGrafter"/>
</dbReference>
<sequence>MSRLQANLALLILVALAPPVGAQTGGELHFCLHGEPKTFNPVLVDDEASENIRYLTGGVLIRLNRQSQALESALATSWTISHDRRTITFRLRKGVRFSDGTPFRSEDVAYTMRLLMDPETHSPTGDAFRSGEGTVQVETPTPDVAVITFPAPIAGLERLFDQVAILSSHSPKKEMAVLGPFLVADYKAGSYVLLEKNPNYWKHDAQGRALPYIDRVRLDIQRNRDIELLRFRRGELQLINRLEAEQFDRLQHESPAVTR</sequence>
<dbReference type="Pfam" id="PF00496">
    <property type="entry name" value="SBP_bac_5"/>
    <property type="match status" value="1"/>
</dbReference>
<evidence type="ECO:0000259" key="5">
    <source>
        <dbReference type="Pfam" id="PF00496"/>
    </source>
</evidence>
<dbReference type="GO" id="GO:1904680">
    <property type="term" value="F:peptide transmembrane transporter activity"/>
    <property type="evidence" value="ECO:0007669"/>
    <property type="project" value="TreeGrafter"/>
</dbReference>
<keyword evidence="7" id="KW-1185">Reference proteome</keyword>
<accession>A0A7V8NX18</accession>
<protein>
    <recommendedName>
        <fullName evidence="5">Solute-binding protein family 5 domain-containing protein</fullName>
    </recommendedName>
</protein>
<dbReference type="PANTHER" id="PTHR30290:SF9">
    <property type="entry name" value="OLIGOPEPTIDE-BINDING PROTEIN APPA"/>
    <property type="match status" value="1"/>
</dbReference>
<gene>
    <name evidence="6" type="ORF">HRJ53_29240</name>
</gene>
<keyword evidence="3 4" id="KW-0732">Signal</keyword>
<dbReference type="EMBL" id="JACDQQ010002831">
    <property type="protein sequence ID" value="MBA0089094.1"/>
    <property type="molecule type" value="Genomic_DNA"/>
</dbReference>
<evidence type="ECO:0000256" key="2">
    <source>
        <dbReference type="ARBA" id="ARBA00022448"/>
    </source>
</evidence>
<evidence type="ECO:0000256" key="1">
    <source>
        <dbReference type="ARBA" id="ARBA00005695"/>
    </source>
</evidence>
<dbReference type="AlphaFoldDB" id="A0A7V8NX18"/>
<name>A0A7V8NX18_9BACT</name>
<comment type="caution">
    <text evidence="6">The sequence shown here is derived from an EMBL/GenBank/DDBJ whole genome shotgun (WGS) entry which is preliminary data.</text>
</comment>
<feature type="chain" id="PRO_5030556956" description="Solute-binding protein family 5 domain-containing protein" evidence="4">
    <location>
        <begin position="23"/>
        <end position="259"/>
    </location>
</feature>
<keyword evidence="2" id="KW-0813">Transport</keyword>
<dbReference type="Proteomes" id="UP000567293">
    <property type="component" value="Unassembled WGS sequence"/>
</dbReference>
<dbReference type="InterPro" id="IPR000914">
    <property type="entry name" value="SBP_5_dom"/>
</dbReference>
<dbReference type="SUPFAM" id="SSF53850">
    <property type="entry name" value="Periplasmic binding protein-like II"/>
    <property type="match status" value="1"/>
</dbReference>
<evidence type="ECO:0000256" key="3">
    <source>
        <dbReference type="ARBA" id="ARBA00022729"/>
    </source>
</evidence>